<dbReference type="InterPro" id="IPR038695">
    <property type="entry name" value="Saro_0823-like_sf"/>
</dbReference>
<dbReference type="AlphaFoldDB" id="A0A5N7MS16"/>
<keyword evidence="2" id="KW-1185">Reference proteome</keyword>
<dbReference type="Proteomes" id="UP000403266">
    <property type="component" value="Unassembled WGS sequence"/>
</dbReference>
<dbReference type="PANTHER" id="PTHR37953">
    <property type="entry name" value="UPF0127 PROTEIN MJ1496"/>
    <property type="match status" value="1"/>
</dbReference>
<sequence length="155" mass="17072">MSLSVLSRIRPAFSALCFVVLIAGAVYAQAFETLSIATQAGQRQAFRVEVARNDADRAQGLMFRRSMPADQGMLFDFGRVEPVSMWMQNTYLPLDMLFIRADGTIARIAPNTEPLSTRTIPSGEPVLSVLELNAGTAARLGIKPGDRVEHPMFKR</sequence>
<evidence type="ECO:0000313" key="1">
    <source>
        <dbReference type="EMBL" id="MPR28904.1"/>
    </source>
</evidence>
<dbReference type="PANTHER" id="PTHR37953:SF1">
    <property type="entry name" value="UPF0127 PROTEIN MJ1496"/>
    <property type="match status" value="1"/>
</dbReference>
<accession>A0A5N7MS16</accession>
<protein>
    <submittedName>
        <fullName evidence="1">DUF192 domain-containing protein</fullName>
    </submittedName>
</protein>
<name>A0A5N7MS16_9HYPH</name>
<evidence type="ECO:0000313" key="2">
    <source>
        <dbReference type="Proteomes" id="UP000403266"/>
    </source>
</evidence>
<dbReference type="RefSeq" id="WP_152715560.1">
    <property type="nucleotide sequence ID" value="NZ_VOSJ01000178.1"/>
</dbReference>
<proteinExistence type="predicted"/>
<dbReference type="InterPro" id="IPR003795">
    <property type="entry name" value="DUF192"/>
</dbReference>
<comment type="caution">
    <text evidence="1">The sequence shown here is derived from an EMBL/GenBank/DDBJ whole genome shotgun (WGS) entry which is preliminary data.</text>
</comment>
<dbReference type="EMBL" id="VOSK01000180">
    <property type="protein sequence ID" value="MPR28904.1"/>
    <property type="molecule type" value="Genomic_DNA"/>
</dbReference>
<gene>
    <name evidence="1" type="ORF">FS320_28210</name>
</gene>
<reference evidence="1 2" key="1">
    <citation type="journal article" date="2019" name="Syst. Appl. Microbiol.">
        <title>Microvirga tunisiensis sp. nov., a root nodule symbiotic bacterium isolated from Lupinus micranthus and L. luteus grown in Northern Tunisia.</title>
        <authorList>
            <person name="Msaddak A."/>
            <person name="Rejili M."/>
            <person name="Duran D."/>
            <person name="Mars M."/>
            <person name="Palacios J.M."/>
            <person name="Ruiz-Argueso T."/>
            <person name="Rey L."/>
            <person name="Imperial J."/>
        </authorList>
    </citation>
    <scope>NUCLEOTIDE SEQUENCE [LARGE SCALE GENOMIC DNA]</scope>
    <source>
        <strain evidence="1 2">Lmie10</strain>
    </source>
</reference>
<dbReference type="Pfam" id="PF02643">
    <property type="entry name" value="DUF192"/>
    <property type="match status" value="1"/>
</dbReference>
<organism evidence="1 2">
    <name type="scientific">Microvirga tunisiensis</name>
    <dbReference type="NCBI Taxonomy" id="2108360"/>
    <lineage>
        <taxon>Bacteria</taxon>
        <taxon>Pseudomonadati</taxon>
        <taxon>Pseudomonadota</taxon>
        <taxon>Alphaproteobacteria</taxon>
        <taxon>Hyphomicrobiales</taxon>
        <taxon>Methylobacteriaceae</taxon>
        <taxon>Microvirga</taxon>
    </lineage>
</organism>
<dbReference type="Gene3D" id="2.60.120.1140">
    <property type="entry name" value="Protein of unknown function DUF192"/>
    <property type="match status" value="1"/>
</dbReference>
<dbReference type="OrthoDB" id="9808290at2"/>